<gene>
    <name evidence="5" type="ORF">LIER_11184</name>
</gene>
<dbReference type="PANTHER" id="PTHR47030">
    <property type="entry name" value="LIPASE CLASS 3 FAMILY PROTEIN"/>
    <property type="match status" value="1"/>
</dbReference>
<dbReference type="AlphaFoldDB" id="A0AAV3PPF6"/>
<evidence type="ECO:0000259" key="3">
    <source>
        <dbReference type="Pfam" id="PF01764"/>
    </source>
</evidence>
<feature type="transmembrane region" description="Helical" evidence="2">
    <location>
        <begin position="97"/>
        <end position="120"/>
    </location>
</feature>
<evidence type="ECO:0000256" key="1">
    <source>
        <dbReference type="ARBA" id="ARBA00022801"/>
    </source>
</evidence>
<dbReference type="InterPro" id="IPR029058">
    <property type="entry name" value="AB_hydrolase_fold"/>
</dbReference>
<evidence type="ECO:0000256" key="2">
    <source>
        <dbReference type="SAM" id="Phobius"/>
    </source>
</evidence>
<feature type="transmembrane region" description="Helical" evidence="2">
    <location>
        <begin position="41"/>
        <end position="61"/>
    </location>
</feature>
<feature type="domain" description="Fungal lipase-type" evidence="3">
    <location>
        <begin position="369"/>
        <end position="522"/>
    </location>
</feature>
<comment type="caution">
    <text evidence="5">The sequence shown here is derived from an EMBL/GenBank/DDBJ whole genome shotgun (WGS) entry which is preliminary data.</text>
</comment>
<sequence length="695" mass="78054">MRKLRWSALIIAMSNALIIILGIVIIKMVKSSSCRKHHHNIPMHIIVFVSCVRVVSMIPAASIQRAMALSVINSQSEINLDDNTTIRHEIRARYKNWLWWTRFTMIITVLQLLGASYIVFNITKSIYANTSPNCVIGLASSDSKQQRNVLFLFILIVVYVPFVQCIGGPHVLRWRSFYKNDEKLWKAHYQEVFDHGIREALCCMGHVKYLATMEEDEVYTVAKSLGELVSYRAASTGHLQLLAGLALLQKSISSPQLFEDLPFAPEEHIQQATMFHPFAEAAYTGVLLDLGRHPLIFPCAWLYRQGLFNPWSRNRLPMLQGDNYWRGHAKAFLKFVNLTPDVLRKGRINQGKCKATYFIVVLHHLRTVVIAVRGTEITDDLITDGLCRECELTSEDLDGLLNCNDTQLGNIGGLFSPLSASPHYGHSGVVEATRDLYTEVEEGGSETGGFLSTLLKEGCECDGYEVKIVGHSLGGAIAALLGIRLRKRFPKLHVYAYGPLPSVDFEVANACSEFVTSIVYDNEFSSRLSVSSILRLQAAAVEALSEDGSADSTSVLKLALHFMHHIGQIHSSPECRTSGCPSAKTVTFENDELPRVMEAIHSCECVSSELPEMYLPGLIIHIVPQENREPIWRRYTSHYSGSSHKAYLVKRDAFKDIVVSPYMFLDHLPWRCYSAMKNIIDMTKFQAPIDEGELV</sequence>
<keyword evidence="6" id="KW-1185">Reference proteome</keyword>
<dbReference type="GO" id="GO:0016787">
    <property type="term" value="F:hydrolase activity"/>
    <property type="evidence" value="ECO:0007669"/>
    <property type="project" value="UniProtKB-KW"/>
</dbReference>
<reference evidence="5 6" key="1">
    <citation type="submission" date="2024-01" db="EMBL/GenBank/DDBJ databases">
        <title>The complete chloroplast genome sequence of Lithospermum erythrorhizon: insights into the phylogenetic relationship among Boraginaceae species and the maternal lineages of purple gromwells.</title>
        <authorList>
            <person name="Okada T."/>
            <person name="Watanabe K."/>
        </authorList>
    </citation>
    <scope>NUCLEOTIDE SEQUENCE [LARGE SCALE GENOMIC DNA]</scope>
</reference>
<dbReference type="Pfam" id="PF24057">
    <property type="entry name" value="DUF7358"/>
    <property type="match status" value="1"/>
</dbReference>
<proteinExistence type="predicted"/>
<evidence type="ECO:0000313" key="6">
    <source>
        <dbReference type="Proteomes" id="UP001454036"/>
    </source>
</evidence>
<feature type="transmembrane region" description="Helical" evidence="2">
    <location>
        <begin position="149"/>
        <end position="172"/>
    </location>
</feature>
<dbReference type="SUPFAM" id="SSF53474">
    <property type="entry name" value="alpha/beta-Hydrolases"/>
    <property type="match status" value="1"/>
</dbReference>
<keyword evidence="2" id="KW-0812">Transmembrane</keyword>
<feature type="domain" description="DUF7358" evidence="4">
    <location>
        <begin position="1"/>
        <end position="231"/>
    </location>
</feature>
<dbReference type="Pfam" id="PF01764">
    <property type="entry name" value="Lipase_3"/>
    <property type="match status" value="1"/>
</dbReference>
<dbReference type="CDD" id="cd00519">
    <property type="entry name" value="Lipase_3"/>
    <property type="match status" value="1"/>
</dbReference>
<keyword evidence="1" id="KW-0378">Hydrolase</keyword>
<keyword evidence="2" id="KW-1133">Transmembrane helix</keyword>
<organism evidence="5 6">
    <name type="scientific">Lithospermum erythrorhizon</name>
    <name type="common">Purple gromwell</name>
    <name type="synonym">Lithospermum officinale var. erythrorhizon</name>
    <dbReference type="NCBI Taxonomy" id="34254"/>
    <lineage>
        <taxon>Eukaryota</taxon>
        <taxon>Viridiplantae</taxon>
        <taxon>Streptophyta</taxon>
        <taxon>Embryophyta</taxon>
        <taxon>Tracheophyta</taxon>
        <taxon>Spermatophyta</taxon>
        <taxon>Magnoliopsida</taxon>
        <taxon>eudicotyledons</taxon>
        <taxon>Gunneridae</taxon>
        <taxon>Pentapetalae</taxon>
        <taxon>asterids</taxon>
        <taxon>lamiids</taxon>
        <taxon>Boraginales</taxon>
        <taxon>Boraginaceae</taxon>
        <taxon>Boraginoideae</taxon>
        <taxon>Lithospermeae</taxon>
        <taxon>Lithospermum</taxon>
    </lineage>
</organism>
<dbReference type="Gene3D" id="3.40.50.1820">
    <property type="entry name" value="alpha/beta hydrolase"/>
    <property type="match status" value="1"/>
</dbReference>
<name>A0AAV3PPF6_LITER</name>
<dbReference type="Proteomes" id="UP001454036">
    <property type="component" value="Unassembled WGS sequence"/>
</dbReference>
<dbReference type="InterPro" id="IPR002921">
    <property type="entry name" value="Fungal_lipase-type"/>
</dbReference>
<protein>
    <submittedName>
        <fullName evidence="5">Lipase</fullName>
    </submittedName>
</protein>
<dbReference type="PANTHER" id="PTHR47030:SF2">
    <property type="entry name" value="LIPASE CLASS 3 FAMILY PROTEIN"/>
    <property type="match status" value="1"/>
</dbReference>
<dbReference type="InterPro" id="IPR055782">
    <property type="entry name" value="DUF7358"/>
</dbReference>
<dbReference type="GO" id="GO:0006629">
    <property type="term" value="P:lipid metabolic process"/>
    <property type="evidence" value="ECO:0007669"/>
    <property type="project" value="InterPro"/>
</dbReference>
<evidence type="ECO:0000259" key="4">
    <source>
        <dbReference type="Pfam" id="PF24057"/>
    </source>
</evidence>
<evidence type="ECO:0000313" key="5">
    <source>
        <dbReference type="EMBL" id="GAA0152792.1"/>
    </source>
</evidence>
<feature type="transmembrane region" description="Helical" evidence="2">
    <location>
        <begin position="6"/>
        <end position="29"/>
    </location>
</feature>
<keyword evidence="2" id="KW-0472">Membrane</keyword>
<dbReference type="EMBL" id="BAABME010002051">
    <property type="protein sequence ID" value="GAA0152792.1"/>
    <property type="molecule type" value="Genomic_DNA"/>
</dbReference>
<accession>A0AAV3PPF6</accession>